<comment type="caution">
    <text evidence="1">The sequence shown here is derived from an EMBL/GenBank/DDBJ whole genome shotgun (WGS) entry which is preliminary data.</text>
</comment>
<accession>A0ABQ5XDQ8</accession>
<name>A0ABQ5XDQ8_9GAMM</name>
<dbReference type="Proteomes" id="UP001156627">
    <property type="component" value="Unassembled WGS sequence"/>
</dbReference>
<keyword evidence="2" id="KW-1185">Reference proteome</keyword>
<gene>
    <name evidence="1" type="ORF">GCM10007898_33490</name>
</gene>
<organism evidence="1 2">
    <name type="scientific">Dyella flagellata</name>
    <dbReference type="NCBI Taxonomy" id="1867833"/>
    <lineage>
        <taxon>Bacteria</taxon>
        <taxon>Pseudomonadati</taxon>
        <taxon>Pseudomonadota</taxon>
        <taxon>Gammaproteobacteria</taxon>
        <taxon>Lysobacterales</taxon>
        <taxon>Rhodanobacteraceae</taxon>
        <taxon>Dyella</taxon>
    </lineage>
</organism>
<sequence>MLDTGEGGLKFMAMKFNPVSMEELSNACLPEKAQPGLYYRQGKEIVLVALNMAEQHEGLGPTYLCFSGERVEHRRSIPNALLIPLHELEPRFHIEGAAEQVKFTAGIAIDYYQEPALVLVDDHPHILLKDFPDEPRGDPRFHRYRLMLNLATRQVVRLSPGKTLIVFDHVVMSGHLPRQGQDVSEKMAVLKLRADDRGR</sequence>
<protein>
    <submittedName>
        <fullName evidence="1">Uncharacterized protein</fullName>
    </submittedName>
</protein>
<reference evidence="2" key="1">
    <citation type="journal article" date="2019" name="Int. J. Syst. Evol. Microbiol.">
        <title>The Global Catalogue of Microorganisms (GCM) 10K type strain sequencing project: providing services to taxonomists for standard genome sequencing and annotation.</title>
        <authorList>
            <consortium name="The Broad Institute Genomics Platform"/>
            <consortium name="The Broad Institute Genome Sequencing Center for Infectious Disease"/>
            <person name="Wu L."/>
            <person name="Ma J."/>
        </authorList>
    </citation>
    <scope>NUCLEOTIDE SEQUENCE [LARGE SCALE GENOMIC DNA]</scope>
    <source>
        <strain evidence="2">NBRC 111981</strain>
    </source>
</reference>
<proteinExistence type="predicted"/>
<evidence type="ECO:0000313" key="2">
    <source>
        <dbReference type="Proteomes" id="UP001156627"/>
    </source>
</evidence>
<evidence type="ECO:0000313" key="1">
    <source>
        <dbReference type="EMBL" id="GLQ89774.1"/>
    </source>
</evidence>
<dbReference type="EMBL" id="BSOA01000043">
    <property type="protein sequence ID" value="GLQ89774.1"/>
    <property type="molecule type" value="Genomic_DNA"/>
</dbReference>